<dbReference type="Pfam" id="PF01370">
    <property type="entry name" value="Epimerase"/>
    <property type="match status" value="1"/>
</dbReference>
<reference evidence="5" key="1">
    <citation type="submission" date="2016-06" db="EMBL/GenBank/DDBJ databases">
        <authorList>
            <person name="Varghese N."/>
            <person name="Submissions Spin"/>
        </authorList>
    </citation>
    <scope>NUCLEOTIDE SEQUENCE [LARGE SCALE GENOMIC DNA]</scope>
    <source>
        <strain evidence="5">DSM 45160</strain>
    </source>
</reference>
<dbReference type="PANTHER" id="PTHR10366">
    <property type="entry name" value="NAD DEPENDENT EPIMERASE/DEHYDRATASE"/>
    <property type="match status" value="1"/>
</dbReference>
<dbReference type="SUPFAM" id="SSF51735">
    <property type="entry name" value="NAD(P)-binding Rossmann-fold domains"/>
    <property type="match status" value="1"/>
</dbReference>
<dbReference type="PANTHER" id="PTHR10366:SF564">
    <property type="entry name" value="STEROL-4-ALPHA-CARBOXYLATE 3-DEHYDROGENASE, DECARBOXYLATING"/>
    <property type="match status" value="1"/>
</dbReference>
<name>A0A1C4X761_9ACTN</name>
<accession>A0A1C4X761</accession>
<gene>
    <name evidence="4" type="ORF">GA0070612_3262</name>
</gene>
<dbReference type="RefSeq" id="WP_088988657.1">
    <property type="nucleotide sequence ID" value="NZ_LT607409.1"/>
</dbReference>
<dbReference type="Gene3D" id="3.40.50.720">
    <property type="entry name" value="NAD(P)-binding Rossmann-like Domain"/>
    <property type="match status" value="1"/>
</dbReference>
<comment type="similarity">
    <text evidence="2">Belongs to the NAD(P)-dependent epimerase/dehydratase family. Dihydroflavonol-4-reductase subfamily.</text>
</comment>
<dbReference type="Proteomes" id="UP000198224">
    <property type="component" value="Chromosome I"/>
</dbReference>
<dbReference type="InterPro" id="IPR050425">
    <property type="entry name" value="NAD(P)_dehydrat-like"/>
</dbReference>
<keyword evidence="5" id="KW-1185">Reference proteome</keyword>
<dbReference type="GO" id="GO:0016616">
    <property type="term" value="F:oxidoreductase activity, acting on the CH-OH group of donors, NAD or NADP as acceptor"/>
    <property type="evidence" value="ECO:0007669"/>
    <property type="project" value="TreeGrafter"/>
</dbReference>
<dbReference type="EMBL" id="LT607409">
    <property type="protein sequence ID" value="SCF04329.1"/>
    <property type="molecule type" value="Genomic_DNA"/>
</dbReference>
<feature type="domain" description="NAD-dependent epimerase/dehydratase" evidence="3">
    <location>
        <begin position="15"/>
        <end position="251"/>
    </location>
</feature>
<evidence type="ECO:0000313" key="5">
    <source>
        <dbReference type="Proteomes" id="UP000198224"/>
    </source>
</evidence>
<protein>
    <submittedName>
        <fullName evidence="4">Dihydroflavonol-4-reductase</fullName>
    </submittedName>
</protein>
<dbReference type="InterPro" id="IPR036291">
    <property type="entry name" value="NAD(P)-bd_dom_sf"/>
</dbReference>
<keyword evidence="1" id="KW-0560">Oxidoreductase</keyword>
<evidence type="ECO:0000259" key="3">
    <source>
        <dbReference type="Pfam" id="PF01370"/>
    </source>
</evidence>
<proteinExistence type="inferred from homology"/>
<dbReference type="InterPro" id="IPR001509">
    <property type="entry name" value="Epimerase_deHydtase"/>
</dbReference>
<evidence type="ECO:0000256" key="1">
    <source>
        <dbReference type="ARBA" id="ARBA00023002"/>
    </source>
</evidence>
<sequence length="350" mass="37900">MLNDIQLRATDDALVLVTGATGHVGGYSVARLLDEGYRVRVSVREADQRDVVLDRVRQAGANPDDRVEFRTAALSADEGWAEATDGARYVLHHASPFPFTPPEDDDEVIRPARDGALRVLRAARKTGVRRVVLTSSYAAVGYTVKPDGRYSEADWTNVDDDIPAYHRSKTLAERAAWDDVRDNGGVELSVVNPTGIFGPLLGPRVSASTGLVQAFLTGAMPVVPRMYFGVVDVRDVVDLHLRAMVHPDAAGERFIGVGGPSISFLDMAQMLARHLPGLADRVPARELTDEEVLRAAATEPALREAAALRGQVPVISNDKARDVLGWRPRPVETTITETADSLIKLGLVTA</sequence>
<organism evidence="4 5">
    <name type="scientific">Micromonospora chokoriensis</name>
    <dbReference type="NCBI Taxonomy" id="356851"/>
    <lineage>
        <taxon>Bacteria</taxon>
        <taxon>Bacillati</taxon>
        <taxon>Actinomycetota</taxon>
        <taxon>Actinomycetes</taxon>
        <taxon>Micromonosporales</taxon>
        <taxon>Micromonosporaceae</taxon>
        <taxon>Micromonospora</taxon>
    </lineage>
</organism>
<dbReference type="AlphaFoldDB" id="A0A1C4X761"/>
<dbReference type="FunFam" id="3.40.50.720:FF:000336">
    <property type="entry name" value="Aldehyde reductase"/>
    <property type="match status" value="1"/>
</dbReference>
<evidence type="ECO:0000313" key="4">
    <source>
        <dbReference type="EMBL" id="SCF04329.1"/>
    </source>
</evidence>
<evidence type="ECO:0000256" key="2">
    <source>
        <dbReference type="ARBA" id="ARBA00023445"/>
    </source>
</evidence>